<keyword evidence="1" id="KW-1133">Transmembrane helix</keyword>
<evidence type="ECO:0000313" key="2">
    <source>
        <dbReference type="EMBL" id="GMI33139.1"/>
    </source>
</evidence>
<proteinExistence type="predicted"/>
<keyword evidence="1" id="KW-0812">Transmembrane</keyword>
<dbReference type="Proteomes" id="UP001165060">
    <property type="component" value="Unassembled WGS sequence"/>
</dbReference>
<feature type="transmembrane region" description="Helical" evidence="1">
    <location>
        <begin position="398"/>
        <end position="417"/>
    </location>
</feature>
<accession>A0ABQ6MUS9</accession>
<evidence type="ECO:0000313" key="3">
    <source>
        <dbReference type="Proteomes" id="UP001165060"/>
    </source>
</evidence>
<gene>
    <name evidence="2" type="ORF">TeGR_g1016</name>
</gene>
<feature type="transmembrane region" description="Helical" evidence="1">
    <location>
        <begin position="188"/>
        <end position="213"/>
    </location>
</feature>
<keyword evidence="3" id="KW-1185">Reference proteome</keyword>
<dbReference type="EMBL" id="BRYB01006082">
    <property type="protein sequence ID" value="GMI33139.1"/>
    <property type="molecule type" value="Genomic_DNA"/>
</dbReference>
<comment type="caution">
    <text evidence="2">The sequence shown here is derived from an EMBL/GenBank/DDBJ whole genome shotgun (WGS) entry which is preliminary data.</text>
</comment>
<keyword evidence="1" id="KW-0472">Membrane</keyword>
<feature type="transmembrane region" description="Helical" evidence="1">
    <location>
        <begin position="154"/>
        <end position="176"/>
    </location>
</feature>
<organism evidence="2 3">
    <name type="scientific">Tetraparma gracilis</name>
    <dbReference type="NCBI Taxonomy" id="2962635"/>
    <lineage>
        <taxon>Eukaryota</taxon>
        <taxon>Sar</taxon>
        <taxon>Stramenopiles</taxon>
        <taxon>Ochrophyta</taxon>
        <taxon>Bolidophyceae</taxon>
        <taxon>Parmales</taxon>
        <taxon>Triparmaceae</taxon>
        <taxon>Tetraparma</taxon>
    </lineage>
</organism>
<protein>
    <submittedName>
        <fullName evidence="2">Uncharacterized protein</fullName>
    </submittedName>
</protein>
<feature type="transmembrane region" description="Helical" evidence="1">
    <location>
        <begin position="469"/>
        <end position="489"/>
    </location>
</feature>
<feature type="transmembrane region" description="Helical" evidence="1">
    <location>
        <begin position="264"/>
        <end position="285"/>
    </location>
</feature>
<name>A0ABQ6MUS9_9STRA</name>
<reference evidence="2 3" key="1">
    <citation type="journal article" date="2023" name="Commun. Biol.">
        <title>Genome analysis of Parmales, the sister group of diatoms, reveals the evolutionary specialization of diatoms from phago-mixotrophs to photoautotrophs.</title>
        <authorList>
            <person name="Ban H."/>
            <person name="Sato S."/>
            <person name="Yoshikawa S."/>
            <person name="Yamada K."/>
            <person name="Nakamura Y."/>
            <person name="Ichinomiya M."/>
            <person name="Sato N."/>
            <person name="Blanc-Mathieu R."/>
            <person name="Endo H."/>
            <person name="Kuwata A."/>
            <person name="Ogata H."/>
        </authorList>
    </citation>
    <scope>NUCLEOTIDE SEQUENCE [LARGE SCALE GENOMIC DNA]</scope>
</reference>
<sequence length="509" mass="54313">MSSSSRRSSISQSIVDSFRRASIEIAGSHVGASVADAATALAAGRASLASYLLPEADKNSLWSNFVFTNAQAVVGAIMATVGLLIFLGLMGLLPTEVNQPSLLVCLSPSFPMCYIASMRWAEDEFRIGLRIQLHTSLLLTAGAFVLFKGDLGNWTMPITILIQPIAMSTKFLIGYGQGNMLKYAVGNLTFWIVQMLAVVVPAYGVVAPALLLAHDPNLYAAWCGAGYPTLAFGVRKSMLSYVISSLRSANKEGKMSTEAMVKAIKASSFGIAVGVLEGNIMLLYLSQDLKYAAIASIFSIFTETAGKAYVVKSTQALIDKHMKLGAEKGSKATAAALLDAVNMAGNEGGVNHALEMAGGGEAAEEVGDDGEKEDEKMTPEFWIEILAMLAIRWSQEIIVEKSCIIYGAVATMFIDAVKSPHSKTVQLQLLAIFYGCEIFADLLFVFVLDGRFSVPFLRIPQPSVGSKQFWKDAAVGVFPLLSTLFPLIYAHHSVTQWIGDGGGAGGDAG</sequence>
<feature type="transmembrane region" description="Helical" evidence="1">
    <location>
        <begin position="72"/>
        <end position="93"/>
    </location>
</feature>
<feature type="transmembrane region" description="Helical" evidence="1">
    <location>
        <begin position="429"/>
        <end position="448"/>
    </location>
</feature>
<evidence type="ECO:0000256" key="1">
    <source>
        <dbReference type="SAM" id="Phobius"/>
    </source>
</evidence>